<dbReference type="AlphaFoldDB" id="U4TAT8"/>
<dbReference type="STRING" id="1354303.M917_1272"/>
<gene>
    <name evidence="1" type="ORF">M917_1272</name>
</gene>
<protein>
    <submittedName>
        <fullName evidence="1">Uncharacterized protein</fullName>
    </submittedName>
</protein>
<comment type="caution">
    <text evidence="1">The sequence shown here is derived from an EMBL/GenBank/DDBJ whole genome shotgun (WGS) entry which is preliminary data.</text>
</comment>
<dbReference type="EMBL" id="AUSW01000019">
    <property type="protein sequence ID" value="ERL55854.1"/>
    <property type="molecule type" value="Genomic_DNA"/>
</dbReference>
<dbReference type="PATRIC" id="fig|1354303.4.peg.1255"/>
<keyword evidence="2" id="KW-1185">Reference proteome</keyword>
<proteinExistence type="predicted"/>
<accession>U4TAT8</accession>
<organism evidence="1 2">
    <name type="scientific">Psychrobacter aquaticus CMS 56</name>
    <dbReference type="NCBI Taxonomy" id="1354303"/>
    <lineage>
        <taxon>Bacteria</taxon>
        <taxon>Pseudomonadati</taxon>
        <taxon>Pseudomonadota</taxon>
        <taxon>Gammaproteobacteria</taxon>
        <taxon>Moraxellales</taxon>
        <taxon>Moraxellaceae</taxon>
        <taxon>Psychrobacter</taxon>
    </lineage>
</organism>
<name>U4TAT8_9GAMM</name>
<sequence>MKQKLRLIVNNVTVINKSKNSMYRNPCLIIFYDADDAES</sequence>
<dbReference type="Proteomes" id="UP000016761">
    <property type="component" value="Unassembled WGS sequence"/>
</dbReference>
<evidence type="ECO:0000313" key="2">
    <source>
        <dbReference type="Proteomes" id="UP000016761"/>
    </source>
</evidence>
<reference evidence="1 2" key="1">
    <citation type="journal article" date="2013" name="Genome Announc.">
        <title>Draft Genome Sequence of Psychrobacter aquaticus Strain CMS 56T, Isolated from a Cyanobacterial Mat Sample Collected from Water Bodies in the McMurdo Dry Valley Region of Antarctica.</title>
        <authorList>
            <person name="Reddy G.S."/>
            <person name="Ara S."/>
            <person name="Singh A."/>
            <person name="Kumar Pinnaka A."/>
            <person name="Shivaji S."/>
        </authorList>
    </citation>
    <scope>NUCLEOTIDE SEQUENCE [LARGE SCALE GENOMIC DNA]</scope>
    <source>
        <strain evidence="1 2">CMS 56</strain>
    </source>
</reference>
<evidence type="ECO:0000313" key="1">
    <source>
        <dbReference type="EMBL" id="ERL55854.1"/>
    </source>
</evidence>